<dbReference type="Gene3D" id="3.90.550.10">
    <property type="entry name" value="Spore Coat Polysaccharide Biosynthesis Protein SpsA, Chain A"/>
    <property type="match status" value="1"/>
</dbReference>
<dbReference type="Proteomes" id="UP001204445">
    <property type="component" value="Unassembled WGS sequence"/>
</dbReference>
<evidence type="ECO:0000313" key="5">
    <source>
        <dbReference type="EMBL" id="MCS3904387.1"/>
    </source>
</evidence>
<dbReference type="CDD" id="cd00761">
    <property type="entry name" value="Glyco_tranf_GTA_type"/>
    <property type="match status" value="1"/>
</dbReference>
<dbReference type="EMBL" id="JANUCT010000021">
    <property type="protein sequence ID" value="MCS3904387.1"/>
    <property type="molecule type" value="Genomic_DNA"/>
</dbReference>
<comment type="caution">
    <text evidence="5">The sequence shown here is derived from an EMBL/GenBank/DDBJ whole genome shotgun (WGS) entry which is preliminary data.</text>
</comment>
<dbReference type="SUPFAM" id="SSF53448">
    <property type="entry name" value="Nucleotide-diphospho-sugar transferases"/>
    <property type="match status" value="1"/>
</dbReference>
<evidence type="ECO:0000256" key="2">
    <source>
        <dbReference type="ARBA" id="ARBA00022676"/>
    </source>
</evidence>
<dbReference type="AlphaFoldDB" id="A0AAE3HNC6"/>
<evidence type="ECO:0000256" key="3">
    <source>
        <dbReference type="ARBA" id="ARBA00022679"/>
    </source>
</evidence>
<name>A0AAE3HNC6_9GAMM</name>
<gene>
    <name evidence="5" type="ORF">J2T55_002423</name>
</gene>
<comment type="similarity">
    <text evidence="1">Belongs to the glycosyltransferase 2 family.</text>
</comment>
<keyword evidence="6" id="KW-1185">Reference proteome</keyword>
<organism evidence="5 6">
    <name type="scientific">Methylohalomonas lacus</name>
    <dbReference type="NCBI Taxonomy" id="398773"/>
    <lineage>
        <taxon>Bacteria</taxon>
        <taxon>Pseudomonadati</taxon>
        <taxon>Pseudomonadota</taxon>
        <taxon>Gammaproteobacteria</taxon>
        <taxon>Methylohalomonadales</taxon>
        <taxon>Methylohalomonadaceae</taxon>
        <taxon>Methylohalomonas</taxon>
    </lineage>
</organism>
<feature type="domain" description="Glycosyltransferase 2-like" evidence="4">
    <location>
        <begin position="2"/>
        <end position="123"/>
    </location>
</feature>
<evidence type="ECO:0000259" key="4">
    <source>
        <dbReference type="Pfam" id="PF00535"/>
    </source>
</evidence>
<dbReference type="InterPro" id="IPR001173">
    <property type="entry name" value="Glyco_trans_2-like"/>
</dbReference>
<accession>A0AAE3HNC6</accession>
<evidence type="ECO:0000313" key="6">
    <source>
        <dbReference type="Proteomes" id="UP001204445"/>
    </source>
</evidence>
<dbReference type="Pfam" id="PF00535">
    <property type="entry name" value="Glycos_transf_2"/>
    <property type="match status" value="1"/>
</dbReference>
<keyword evidence="2" id="KW-0328">Glycosyltransferase</keyword>
<dbReference type="GO" id="GO:0016757">
    <property type="term" value="F:glycosyltransferase activity"/>
    <property type="evidence" value="ECO:0007669"/>
    <property type="project" value="UniProtKB-KW"/>
</dbReference>
<reference evidence="5" key="1">
    <citation type="submission" date="2022-08" db="EMBL/GenBank/DDBJ databases">
        <title>Genomic Encyclopedia of Type Strains, Phase III (KMG-III): the genomes of soil and plant-associated and newly described type strains.</title>
        <authorList>
            <person name="Whitman W."/>
        </authorList>
    </citation>
    <scope>NUCLEOTIDE SEQUENCE</scope>
    <source>
        <strain evidence="5">HMT 1</strain>
    </source>
</reference>
<dbReference type="PANTHER" id="PTHR43179">
    <property type="entry name" value="RHAMNOSYLTRANSFERASE WBBL"/>
    <property type="match status" value="1"/>
</dbReference>
<protein>
    <submittedName>
        <fullName evidence="5">Glycosyltransferase involved in cell wall biosynthesis</fullName>
    </submittedName>
</protein>
<keyword evidence="3" id="KW-0808">Transferase</keyword>
<dbReference type="InterPro" id="IPR029044">
    <property type="entry name" value="Nucleotide-diphossugar_trans"/>
</dbReference>
<sequence length="281" mass="31541">MIVPVYNQWQLVPELLAHLKQQDFDSFELLLVDNGSTHIPDQPELPAFARLLHCSTPGSYAARNTGIENAGGQYLAFTDTDCRPSPYWLEYGLTCLREHDANKTIVGGAIEVIPSGDEPNHYERYDMVLGLRQAHYIDRGYATTANLFVAKALCESIGGFDASRFSGGDAEFCRRAGRQGIHVAYCQDALIRHPARDSWQAHVHKTRRIKGGQIRHGTLSSRVRFGVKILMPPVWAWRTILQNKQLTPGQQLHLCFIKARLWLVEIAELARLLAGGAPKRE</sequence>
<dbReference type="PANTHER" id="PTHR43179:SF12">
    <property type="entry name" value="GALACTOFURANOSYLTRANSFERASE GLFT2"/>
    <property type="match status" value="1"/>
</dbReference>
<proteinExistence type="inferred from homology"/>
<dbReference type="RefSeq" id="WP_259057238.1">
    <property type="nucleotide sequence ID" value="NZ_JANUCT010000021.1"/>
</dbReference>
<evidence type="ECO:0000256" key="1">
    <source>
        <dbReference type="ARBA" id="ARBA00006739"/>
    </source>
</evidence>